<feature type="domain" description="TRAM" evidence="9">
    <location>
        <begin position="373"/>
        <end position="438"/>
    </location>
</feature>
<dbReference type="EMBL" id="JACHET010000001">
    <property type="protein sequence ID" value="MBB6182769.1"/>
    <property type="molecule type" value="Genomic_DNA"/>
</dbReference>
<evidence type="ECO:0000313" key="13">
    <source>
        <dbReference type="EMBL" id="MBB6182769.1"/>
    </source>
</evidence>
<dbReference type="Pfam" id="PF18693">
    <property type="entry name" value="TRAM_2"/>
    <property type="match status" value="1"/>
</dbReference>
<comment type="similarity">
    <text evidence="8">Belongs to the methylthiotransferase family. RimO subfamily.</text>
</comment>
<dbReference type="HOGENOM" id="CLU_018697_0_0_6"/>
<evidence type="ECO:0000256" key="6">
    <source>
        <dbReference type="ARBA" id="ARBA00023004"/>
    </source>
</evidence>
<feature type="binding site" evidence="8">
    <location>
        <position position="151"/>
    </location>
    <ligand>
        <name>[4Fe-4S] cluster</name>
        <dbReference type="ChEBI" id="CHEBI:49883"/>
        <label>2</label>
        <note>4Fe-4S-S-AdoMet</note>
    </ligand>
</feature>
<dbReference type="GO" id="GO:0051539">
    <property type="term" value="F:4 iron, 4 sulfur cluster binding"/>
    <property type="evidence" value="ECO:0007669"/>
    <property type="project" value="UniProtKB-UniRule"/>
</dbReference>
<comment type="function">
    <text evidence="8">Catalyzes the methylthiolation of an aspartic acid residue of ribosomal protein uS12.</text>
</comment>
<reference evidence="12 14" key="1">
    <citation type="submission" date="2014-09" db="EMBL/GenBank/DDBJ databases">
        <title>Xanthomonadaceae 3.5X direct submission.</title>
        <authorList>
            <person name="Fang T."/>
            <person name="Wang H."/>
        </authorList>
    </citation>
    <scope>NUCLEOTIDE SEQUENCE [LARGE SCALE GENOMIC DNA]</scope>
    <source>
        <strain evidence="12 14">3.5X</strain>
    </source>
</reference>
<proteinExistence type="inferred from homology"/>
<evidence type="ECO:0000256" key="4">
    <source>
        <dbReference type="ARBA" id="ARBA00022691"/>
    </source>
</evidence>
<dbReference type="NCBIfam" id="TIGR00089">
    <property type="entry name" value="MiaB/RimO family radical SAM methylthiotransferase"/>
    <property type="match status" value="1"/>
</dbReference>
<dbReference type="PANTHER" id="PTHR43837">
    <property type="entry name" value="RIBOSOMAL PROTEIN S12 METHYLTHIOTRANSFERASE RIMO"/>
    <property type="match status" value="1"/>
</dbReference>
<name>A0A099CWA8_9GAMM</name>
<dbReference type="InterPro" id="IPR002792">
    <property type="entry name" value="TRAM_dom"/>
</dbReference>
<dbReference type="PANTHER" id="PTHR43837:SF1">
    <property type="entry name" value="RIBOSOMAL PROTEIN US12 METHYLTHIOTRANSFERASE RIMO"/>
    <property type="match status" value="1"/>
</dbReference>
<dbReference type="PROSITE" id="PS50926">
    <property type="entry name" value="TRAM"/>
    <property type="match status" value="1"/>
</dbReference>
<dbReference type="GO" id="GO:0005829">
    <property type="term" value="C:cytosol"/>
    <property type="evidence" value="ECO:0007669"/>
    <property type="project" value="TreeGrafter"/>
</dbReference>
<dbReference type="AlphaFoldDB" id="A0A099CWA8"/>
<dbReference type="InterPro" id="IPR005840">
    <property type="entry name" value="Ribosomal_uS12_MeSTrfase_RimO"/>
</dbReference>
<dbReference type="Gene3D" id="2.40.50.140">
    <property type="entry name" value="Nucleic acid-binding proteins"/>
    <property type="match status" value="1"/>
</dbReference>
<dbReference type="SMART" id="SM00729">
    <property type="entry name" value="Elp3"/>
    <property type="match status" value="1"/>
</dbReference>
<evidence type="ECO:0000256" key="8">
    <source>
        <dbReference type="HAMAP-Rule" id="MF_01865"/>
    </source>
</evidence>
<dbReference type="PROSITE" id="PS51449">
    <property type="entry name" value="MTTASE_N"/>
    <property type="match status" value="1"/>
</dbReference>
<keyword evidence="6 8" id="KW-0408">Iron</keyword>
<keyword evidence="12" id="KW-0687">Ribonucleoprotein</keyword>
<comment type="cofactor">
    <cofactor evidence="8">
        <name>[4Fe-4S] cluster</name>
        <dbReference type="ChEBI" id="CHEBI:49883"/>
    </cofactor>
    <text evidence="8">Binds 2 [4Fe-4S] clusters. One cluster is coordinated with 3 cysteines and an exchangeable S-adenosyl-L-methionine.</text>
</comment>
<dbReference type="InterPro" id="IPR020612">
    <property type="entry name" value="Methylthiotransferase_CS"/>
</dbReference>
<dbReference type="GO" id="GO:0046872">
    <property type="term" value="F:metal ion binding"/>
    <property type="evidence" value="ECO:0007669"/>
    <property type="project" value="UniProtKB-KW"/>
</dbReference>
<feature type="domain" description="MTTase N-terminal" evidence="10">
    <location>
        <begin position="6"/>
        <end position="116"/>
    </location>
</feature>
<keyword evidence="5 8" id="KW-0479">Metal-binding</keyword>
<protein>
    <recommendedName>
        <fullName evidence="8">Ribosomal protein uS12 methylthiotransferase RimO</fullName>
        <shortName evidence="8">uS12 MTTase</shortName>
        <shortName evidence="8">uS12 methylthiotransferase</shortName>
        <ecNumber evidence="8">2.8.4.4</ecNumber>
    </recommendedName>
    <alternativeName>
        <fullName evidence="8">Ribosomal protein uS12 (aspartate-C(3))-methylthiotransferase</fullName>
    </alternativeName>
    <alternativeName>
        <fullName evidence="8">Ribosome maturation factor RimO</fullName>
    </alternativeName>
</protein>
<keyword evidence="14" id="KW-1185">Reference proteome</keyword>
<dbReference type="OrthoDB" id="9805215at2"/>
<dbReference type="SFLD" id="SFLDG01082">
    <property type="entry name" value="B12-binding_domain_containing"/>
    <property type="match status" value="1"/>
</dbReference>
<dbReference type="HAMAP" id="MF_01865">
    <property type="entry name" value="MTTase_RimO"/>
    <property type="match status" value="1"/>
</dbReference>
<dbReference type="GO" id="GO:0005840">
    <property type="term" value="C:ribosome"/>
    <property type="evidence" value="ECO:0007669"/>
    <property type="project" value="UniProtKB-KW"/>
</dbReference>
<dbReference type="GO" id="GO:0103039">
    <property type="term" value="F:protein methylthiotransferase activity"/>
    <property type="evidence" value="ECO:0007669"/>
    <property type="project" value="UniProtKB-EC"/>
</dbReference>
<evidence type="ECO:0000256" key="1">
    <source>
        <dbReference type="ARBA" id="ARBA00022485"/>
    </source>
</evidence>
<feature type="binding site" evidence="8">
    <location>
        <position position="154"/>
    </location>
    <ligand>
        <name>[4Fe-4S] cluster</name>
        <dbReference type="ChEBI" id="CHEBI:49883"/>
        <label>2</label>
        <note>4Fe-4S-S-AdoMet</note>
    </ligand>
</feature>
<dbReference type="InterPro" id="IPR023404">
    <property type="entry name" value="rSAM_horseshoe"/>
</dbReference>
<keyword evidence="7 8" id="KW-0411">Iron-sulfur</keyword>
<dbReference type="PROSITE" id="PS01278">
    <property type="entry name" value="MTTASE_RADICAL"/>
    <property type="match status" value="1"/>
</dbReference>
<dbReference type="InterPro" id="IPR058240">
    <property type="entry name" value="rSAM_sf"/>
</dbReference>
<comment type="subcellular location">
    <subcellularLocation>
        <location evidence="8">Cytoplasm</location>
    </subcellularLocation>
</comment>
<dbReference type="InterPro" id="IPR012340">
    <property type="entry name" value="NA-bd_OB-fold"/>
</dbReference>
<dbReference type="FunFam" id="3.80.30.20:FF:000001">
    <property type="entry name" value="tRNA-2-methylthio-N(6)-dimethylallyladenosine synthase 2"/>
    <property type="match status" value="1"/>
</dbReference>
<keyword evidence="3 8" id="KW-0808">Transferase</keyword>
<dbReference type="EMBL" id="JROI01000012">
    <property type="protein sequence ID" value="KGI77320.1"/>
    <property type="molecule type" value="Genomic_DNA"/>
</dbReference>
<organism evidence="12 14">
    <name type="scientific">Oleiagrimonas soli</name>
    <dbReference type="NCBI Taxonomy" id="1543381"/>
    <lineage>
        <taxon>Bacteria</taxon>
        <taxon>Pseudomonadati</taxon>
        <taxon>Pseudomonadota</taxon>
        <taxon>Gammaproteobacteria</taxon>
        <taxon>Lysobacterales</taxon>
        <taxon>Rhodanobacteraceae</taxon>
        <taxon>Oleiagrimonas</taxon>
    </lineage>
</organism>
<dbReference type="GO" id="GO:0006400">
    <property type="term" value="P:tRNA modification"/>
    <property type="evidence" value="ECO:0007669"/>
    <property type="project" value="InterPro"/>
</dbReference>
<keyword evidence="1 8" id="KW-0004">4Fe-4S</keyword>
<sequence length="438" mass="48707">MSREHPKVGFVSLGCPKALVDSERILTQLRAEGYEIVPSYDAADAVVVNTCGFIDAAVQESLDAIGEALHENGKVIVTGCLGKRSELIREAYPEVLAISGPQDYGSVMDAVHTALPPRRDPFVDLLPDTGVKLTPKHYAYLKIAEGCNHNCSFCIIPSMRGRLVSRPVNEVLNEAEKLVRGGVKELLVISQDTSAYGVDTRYAEHAWRDKTYRTRMTELCEGLSELDAWVRLHYVYPYPHVDELMPLMAEGKILPYLDIPFQHASPRILKLMKRPGNIERTLERVQAWRRAVPELTLRSTFIVGFPGETDAEFEELLDFLREAELDRVGAFAYSPVDGAAANALPDPIDEELKEDRLERFMQVQAEISAERLQRRIGQTLQVLVDEVGTEGALARSAADAPEIDGLVRIADGHDLKPGQFVQVRVEGADQHDLDARLA</sequence>
<dbReference type="NCBIfam" id="TIGR01125">
    <property type="entry name" value="30S ribosomal protein S12 methylthiotransferase RimO"/>
    <property type="match status" value="1"/>
</dbReference>
<dbReference type="STRING" id="1543381.LF63_0110565"/>
<dbReference type="InterPro" id="IPR038135">
    <property type="entry name" value="Methylthiotransferase_N_sf"/>
</dbReference>
<dbReference type="GO" id="GO:0035599">
    <property type="term" value="F:aspartic acid methylthiotransferase activity"/>
    <property type="evidence" value="ECO:0007669"/>
    <property type="project" value="TreeGrafter"/>
</dbReference>
<comment type="catalytic activity">
    <reaction evidence="8">
        <text>L-aspartate(89)-[ribosomal protein uS12]-hydrogen + (sulfur carrier)-SH + AH2 + 2 S-adenosyl-L-methionine = 3-methylsulfanyl-L-aspartate(89)-[ribosomal protein uS12]-hydrogen + (sulfur carrier)-H + 5'-deoxyadenosine + L-methionine + A + S-adenosyl-L-homocysteine + 2 H(+)</text>
        <dbReference type="Rhea" id="RHEA:37087"/>
        <dbReference type="Rhea" id="RHEA-COMP:10460"/>
        <dbReference type="Rhea" id="RHEA-COMP:10461"/>
        <dbReference type="Rhea" id="RHEA-COMP:14737"/>
        <dbReference type="Rhea" id="RHEA-COMP:14739"/>
        <dbReference type="ChEBI" id="CHEBI:13193"/>
        <dbReference type="ChEBI" id="CHEBI:15378"/>
        <dbReference type="ChEBI" id="CHEBI:17319"/>
        <dbReference type="ChEBI" id="CHEBI:17499"/>
        <dbReference type="ChEBI" id="CHEBI:29917"/>
        <dbReference type="ChEBI" id="CHEBI:29961"/>
        <dbReference type="ChEBI" id="CHEBI:57844"/>
        <dbReference type="ChEBI" id="CHEBI:57856"/>
        <dbReference type="ChEBI" id="CHEBI:59789"/>
        <dbReference type="ChEBI" id="CHEBI:64428"/>
        <dbReference type="ChEBI" id="CHEBI:73599"/>
        <dbReference type="EC" id="2.8.4.4"/>
    </reaction>
</comment>
<dbReference type="CDD" id="cd01335">
    <property type="entry name" value="Radical_SAM"/>
    <property type="match status" value="1"/>
</dbReference>
<dbReference type="PROSITE" id="PS51918">
    <property type="entry name" value="RADICAL_SAM"/>
    <property type="match status" value="1"/>
</dbReference>
<evidence type="ECO:0000256" key="2">
    <source>
        <dbReference type="ARBA" id="ARBA00022490"/>
    </source>
</evidence>
<evidence type="ECO:0000313" key="12">
    <source>
        <dbReference type="EMBL" id="KGI77320.1"/>
    </source>
</evidence>
<feature type="binding site" evidence="8">
    <location>
        <position position="80"/>
    </location>
    <ligand>
        <name>[4Fe-4S] cluster</name>
        <dbReference type="ChEBI" id="CHEBI:49883"/>
        <label>1</label>
    </ligand>
</feature>
<dbReference type="Gene3D" id="3.40.50.12160">
    <property type="entry name" value="Methylthiotransferase, N-terminal domain"/>
    <property type="match status" value="1"/>
</dbReference>
<dbReference type="Pfam" id="PF00919">
    <property type="entry name" value="UPF0004"/>
    <property type="match status" value="1"/>
</dbReference>
<dbReference type="InterPro" id="IPR013848">
    <property type="entry name" value="Methylthiotransferase_N"/>
</dbReference>
<feature type="domain" description="Radical SAM core" evidence="11">
    <location>
        <begin position="133"/>
        <end position="370"/>
    </location>
</feature>
<feature type="binding site" evidence="8">
    <location>
        <position position="51"/>
    </location>
    <ligand>
        <name>[4Fe-4S] cluster</name>
        <dbReference type="ChEBI" id="CHEBI:49883"/>
        <label>1</label>
    </ligand>
</feature>
<dbReference type="RefSeq" id="WP_043101631.1">
    <property type="nucleotide sequence ID" value="NZ_JACHET010000001.1"/>
</dbReference>
<dbReference type="InterPro" id="IPR005839">
    <property type="entry name" value="Methylthiotransferase"/>
</dbReference>
<dbReference type="Gene3D" id="3.80.30.20">
    <property type="entry name" value="tm_1862 like domain"/>
    <property type="match status" value="1"/>
</dbReference>
<keyword evidence="4 8" id="KW-0949">S-adenosyl-L-methionine</keyword>
<dbReference type="Pfam" id="PF04055">
    <property type="entry name" value="Radical_SAM"/>
    <property type="match status" value="1"/>
</dbReference>
<dbReference type="EC" id="2.8.4.4" evidence="8"/>
<reference evidence="13 15" key="2">
    <citation type="submission" date="2020-08" db="EMBL/GenBank/DDBJ databases">
        <title>Genomic Encyclopedia of Type Strains, Phase IV (KMG-IV): sequencing the most valuable type-strain genomes for metagenomic binning, comparative biology and taxonomic classification.</title>
        <authorList>
            <person name="Goeker M."/>
        </authorList>
    </citation>
    <scope>NUCLEOTIDE SEQUENCE [LARGE SCALE GENOMIC DNA]</scope>
    <source>
        <strain evidence="13 15">DSM 107085</strain>
    </source>
</reference>
<keyword evidence="12" id="KW-0689">Ribosomal protein</keyword>
<accession>A0A099CWA8</accession>
<dbReference type="SFLD" id="SFLDF00274">
    <property type="entry name" value="ribosomal_protein_S12_methylth"/>
    <property type="match status" value="1"/>
</dbReference>
<dbReference type="FunFam" id="3.40.50.12160:FF:000002">
    <property type="entry name" value="Ribosomal protein S12 methylthiotransferase RimO"/>
    <property type="match status" value="1"/>
</dbReference>
<dbReference type="SFLD" id="SFLDG01061">
    <property type="entry name" value="methylthiotransferase"/>
    <property type="match status" value="1"/>
</dbReference>
<dbReference type="InterPro" id="IPR007197">
    <property type="entry name" value="rSAM"/>
</dbReference>
<evidence type="ECO:0000256" key="5">
    <source>
        <dbReference type="ARBA" id="ARBA00022723"/>
    </source>
</evidence>
<feature type="binding site" evidence="8">
    <location>
        <position position="147"/>
    </location>
    <ligand>
        <name>[4Fe-4S] cluster</name>
        <dbReference type="ChEBI" id="CHEBI:49883"/>
        <label>2</label>
        <note>4Fe-4S-S-AdoMet</note>
    </ligand>
</feature>
<evidence type="ECO:0000313" key="15">
    <source>
        <dbReference type="Proteomes" id="UP000560000"/>
    </source>
</evidence>
<feature type="binding site" evidence="8">
    <location>
        <position position="15"/>
    </location>
    <ligand>
        <name>[4Fe-4S] cluster</name>
        <dbReference type="ChEBI" id="CHEBI:49883"/>
        <label>1</label>
    </ligand>
</feature>
<dbReference type="SUPFAM" id="SSF102114">
    <property type="entry name" value="Radical SAM enzymes"/>
    <property type="match status" value="1"/>
</dbReference>
<gene>
    <name evidence="8 12" type="primary">rimO</name>
    <name evidence="13" type="ORF">HNQ86_000114</name>
    <name evidence="12" type="ORF">LF63_0110565</name>
</gene>
<evidence type="ECO:0000259" key="11">
    <source>
        <dbReference type="PROSITE" id="PS51918"/>
    </source>
</evidence>
<evidence type="ECO:0000256" key="7">
    <source>
        <dbReference type="ARBA" id="ARBA00023014"/>
    </source>
</evidence>
<dbReference type="Proteomes" id="UP000029708">
    <property type="component" value="Unassembled WGS sequence"/>
</dbReference>
<evidence type="ECO:0000259" key="9">
    <source>
        <dbReference type="PROSITE" id="PS50926"/>
    </source>
</evidence>
<comment type="caution">
    <text evidence="12">The sequence shown here is derived from an EMBL/GenBank/DDBJ whole genome shotgun (WGS) entry which is preliminary data.</text>
</comment>
<dbReference type="InterPro" id="IPR006638">
    <property type="entry name" value="Elp3/MiaA/NifB-like_rSAM"/>
</dbReference>
<keyword evidence="2 8" id="KW-0963">Cytoplasm</keyword>
<evidence type="ECO:0000259" key="10">
    <source>
        <dbReference type="PROSITE" id="PS51449"/>
    </source>
</evidence>
<dbReference type="Proteomes" id="UP000560000">
    <property type="component" value="Unassembled WGS sequence"/>
</dbReference>
<evidence type="ECO:0000313" key="14">
    <source>
        <dbReference type="Proteomes" id="UP000029708"/>
    </source>
</evidence>
<dbReference type="SFLD" id="SFLDS00029">
    <property type="entry name" value="Radical_SAM"/>
    <property type="match status" value="1"/>
</dbReference>
<evidence type="ECO:0000256" key="3">
    <source>
        <dbReference type="ARBA" id="ARBA00022679"/>
    </source>
</evidence>